<evidence type="ECO:0000313" key="2">
    <source>
        <dbReference type="Proteomes" id="UP001596267"/>
    </source>
</evidence>
<accession>A0ABW1WC84</accession>
<keyword evidence="2" id="KW-1185">Reference proteome</keyword>
<dbReference type="EMBL" id="JBHSTQ010000001">
    <property type="protein sequence ID" value="MFC6385197.1"/>
    <property type="molecule type" value="Genomic_DNA"/>
</dbReference>
<name>A0ABW1WC84_9BACL</name>
<dbReference type="RefSeq" id="WP_253077306.1">
    <property type="nucleotide sequence ID" value="NZ_JAMXWN010000019.1"/>
</dbReference>
<reference evidence="2" key="1">
    <citation type="journal article" date="2019" name="Int. J. Syst. Evol. Microbiol.">
        <title>The Global Catalogue of Microorganisms (GCM) 10K type strain sequencing project: providing services to taxonomists for standard genome sequencing and annotation.</title>
        <authorList>
            <consortium name="The Broad Institute Genomics Platform"/>
            <consortium name="The Broad Institute Genome Sequencing Center for Infectious Disease"/>
            <person name="Wu L."/>
            <person name="Ma J."/>
        </authorList>
    </citation>
    <scope>NUCLEOTIDE SEQUENCE [LARGE SCALE GENOMIC DNA]</scope>
    <source>
        <strain evidence="2">CCUG 42001</strain>
    </source>
</reference>
<gene>
    <name evidence="1" type="ORF">ACFP7A_01170</name>
</gene>
<comment type="caution">
    <text evidence="1">The sequence shown here is derived from an EMBL/GenBank/DDBJ whole genome shotgun (WGS) entry which is preliminary data.</text>
</comment>
<evidence type="ECO:0000313" key="1">
    <source>
        <dbReference type="EMBL" id="MFC6385197.1"/>
    </source>
</evidence>
<proteinExistence type="predicted"/>
<sequence>MALKKSVSLNVYGQDITFEQAYHQIDSINGNKETLNIVVFVYSDSMKENFIKQKTYSFVPSISDQSANFYKQGYEYLKTVDDYSDAIDILEEGQAA</sequence>
<protein>
    <submittedName>
        <fullName evidence="1">Uncharacterized protein</fullName>
    </submittedName>
</protein>
<organism evidence="1 2">
    <name type="scientific">Sporolactobacillus kofuensis</name>
    <dbReference type="NCBI Taxonomy" id="269672"/>
    <lineage>
        <taxon>Bacteria</taxon>
        <taxon>Bacillati</taxon>
        <taxon>Bacillota</taxon>
        <taxon>Bacilli</taxon>
        <taxon>Bacillales</taxon>
        <taxon>Sporolactobacillaceae</taxon>
        <taxon>Sporolactobacillus</taxon>
    </lineage>
</organism>
<dbReference type="Proteomes" id="UP001596267">
    <property type="component" value="Unassembled WGS sequence"/>
</dbReference>